<proteinExistence type="predicted"/>
<evidence type="ECO:0000313" key="1">
    <source>
        <dbReference type="EMBL" id="EES90356.1"/>
    </source>
</evidence>
<name>A0A9P2LKH8_CLOBO</name>
<sequence length="136" mass="16485">MGLDANLFKIKFKVKSDLEYEKIRDKKWKELNKDCKQFEKWERDIWTEVLYTSSWDIAHLIDQRNIGDKKVDFEEARDLVLDGEDIKIILQSMKSARQDARYENVYEELDKHIEELAKCLEIIDFKKETLLYGEWF</sequence>
<protein>
    <submittedName>
        <fullName evidence="1">Uncharacterized protein</fullName>
    </submittedName>
</protein>
<comment type="caution">
    <text evidence="1">The sequence shown here is derived from an EMBL/GenBank/DDBJ whole genome shotgun (WGS) entry which is preliminary data.</text>
</comment>
<reference evidence="1 2" key="1">
    <citation type="submission" date="2009-10" db="EMBL/GenBank/DDBJ databases">
        <authorList>
            <person name="Shrivastava S."/>
            <person name="Brinkac L.B."/>
            <person name="Brown J.L."/>
            <person name="Bruce D.B."/>
            <person name="Detter C."/>
            <person name="Green L.D."/>
            <person name="Munk C.A."/>
            <person name="Rogers Y.C."/>
            <person name="Tapia R."/>
            <person name="Saunders E.S."/>
            <person name="Sims D.R."/>
            <person name="Smith L.A."/>
            <person name="Smith T.J."/>
            <person name="Sutton G."/>
            <person name="Brettin T."/>
        </authorList>
    </citation>
    <scope>NUCLEOTIDE SEQUENCE [LARGE SCALE GENOMIC DNA]</scope>
    <source>
        <strain evidence="2">D str. 1873</strain>
    </source>
</reference>
<accession>A0A9P2LKH8</accession>
<dbReference type="AlphaFoldDB" id="A0A9P2LKH8"/>
<gene>
    <name evidence="1" type="ORF">CLG_B2270</name>
</gene>
<dbReference type="EMBL" id="ACSJ01000017">
    <property type="protein sequence ID" value="EES90356.1"/>
    <property type="molecule type" value="Genomic_DNA"/>
</dbReference>
<organism evidence="1 2">
    <name type="scientific">Clostridium botulinum D str. 1873</name>
    <dbReference type="NCBI Taxonomy" id="592027"/>
    <lineage>
        <taxon>Bacteria</taxon>
        <taxon>Bacillati</taxon>
        <taxon>Bacillota</taxon>
        <taxon>Clostridia</taxon>
        <taxon>Eubacteriales</taxon>
        <taxon>Clostridiaceae</taxon>
        <taxon>Clostridium</taxon>
    </lineage>
</organism>
<dbReference type="Proteomes" id="UP000006160">
    <property type="component" value="Unassembled WGS sequence"/>
</dbReference>
<evidence type="ECO:0000313" key="2">
    <source>
        <dbReference type="Proteomes" id="UP000006160"/>
    </source>
</evidence>